<sequence length="1691" mass="191300">MAKGIAALLTLLGVAFAQIDRTCIDIAFNSETNTLSGKCQPRDNSGYIPSELDLNDCFGYDGTTITPTYHGNFAESCHGCEMFVAPDPWYGGAEYWIRCTCEGQSGKVAVPLVPTSDTGPSPTEVLLLISGEPGKDQNIISAADFKALCLLSPPLHQVYLPFYYLGDNSGAFRQALRKADVKAMERCAQFGATPDTRWELPESGGCQCISERRHTHHRPIDELLECLYLGETPIDKCVDALEWLLQRQFDMKEQQDQPWYAANDYCDHVPEFLLMILGKSPDRARTEGICQMIKMLHSHGYSLPHNMNFDSFMCRSWEDVGLVRYITGPLDVALRSHCPPYLLELVLRDYVRRLVGFEVTYEELPHPLMQRWAGKYRLQEQHLLFGGGVVETVDKPWWKLTNVLHTAWGLFLDLMDSSTAWAEEYRGEAADVFEQKIEILIEYRMLNQLEENMLRGIVQAMRSMTTPTKASCNGVVSDSDSQRCWEALYRAIIPFENIEEHWFLDYWDLIDPNISLGFPRECHRFHIDPDDNVYKMYHDYQMQNDQFRTTLNHPWGTEGVSKRDDGKSRSAGRGGLLESTQMDPGGSFADIDKALIQYVISCCMIYLRPPVMDKPHSNNYHIAIVAPLPEDYETARALLDEPEPEYLLKNSGAACSLGKVGSHNVVLVGRAEDMTNVSAFVNVAVDRLLETYPSIRAGFLIGVDATAPEESLAKPGDIVVAFPQENQPGQVQFDVDGTTISSRISITFEINHLSSCIKSVINTIQSPEGRQHWGQYLQDQSSRTEFTPTKDQQPLEHNIPNKVLRGKVASSAHLLSDRDLAKEVGCDSNIMCFERAGASIKSRFPILTVCGILGFTGSSSPNLNGSALRQIKMATVIYTMFVSHRLSTAQLEDEFAFTDRFQYKQFDLESAGFRLVLLEKGTQPQLRCRIVQAYLDEEVIFTYEALSYSWGGKTTQHEIVMDGKILLITESLHDALYHLRNPDEDRMLWVDALCIDQNNIKERGHQVNNMGEIYKKADRVIIWLGYLSGGNVAKFKSAVDIFKEKLPLGAFREWARQDERWQQQWNQTEASIGLYSHNELVDGLQIVMGNPWFSRVWILQEVANAKKAIVECNLGNIPARLFALLPYAMNVQVGEQCQAVLDIMPSPLKSSSWWNQDRSLCNLLWKFRECQATDPRDRVYALLGMTSDLKDTGIKAEYDKDERAIVQDFCDYLLGDVCPAQQSLATNIRDLQVQLPAIAMKLLQQKLQLQPTKKSLRAFLRRQAVIEMINSEDFLDLVQHGSRIVSLFLDKSTSPIQITEYTALEALETSTDVLELLWKSSDLIIESLPTFVAGAMEYDAKVMCRLLESSPNPEQLTDHALLEAISIGMTSCQPFLKYCDPVPKITAKLLRKAMVSNPEVLPHLISVAQSPVQLLGNIYFDTTTEHPRGFRIIDEDNQPIEVTKGLIIKGAEAGKDVLEIFLEAIENPIELEEDLFAIAIPSGLQTLECLIRHGKSPFNITKRVYQEAIRAGSDILDHLFPNSAWGIRMTESRVLGLFEELKEISWMKESTWNKLLLPTNNIKEKLQITDKLLSTIIGHLGESSKVAIYRGEDVPEDKAISAIKNGPEAFTELLNQLGSNFRVTDQIRQIASEHMYAFEALRVTRRSEVFPDEAFWEDEGERWLMRRKLETHGLDKLPINGKLILDRIFFS</sequence>
<feature type="signal peptide" evidence="2">
    <location>
        <begin position="1"/>
        <end position="17"/>
    </location>
</feature>
<dbReference type="EMBL" id="CABFJX010000079">
    <property type="protein sequence ID" value="VTT62237.1"/>
    <property type="molecule type" value="Genomic_DNA"/>
</dbReference>
<name>A0A9Q9RFH0_FUSFU</name>
<dbReference type="PANTHER" id="PTHR24148">
    <property type="entry name" value="ANKYRIN REPEAT DOMAIN-CONTAINING PROTEIN 39 HOMOLOG-RELATED"/>
    <property type="match status" value="1"/>
</dbReference>
<evidence type="ECO:0000259" key="3">
    <source>
        <dbReference type="Pfam" id="PF06985"/>
    </source>
</evidence>
<dbReference type="Gene3D" id="2.30.60.10">
    <property type="entry name" value="Cyanovirin-N"/>
    <property type="match status" value="1"/>
</dbReference>
<dbReference type="Pfam" id="PF08881">
    <property type="entry name" value="CVNH"/>
    <property type="match status" value="1"/>
</dbReference>
<proteinExistence type="predicted"/>
<dbReference type="Gene3D" id="3.40.50.1580">
    <property type="entry name" value="Nucleoside phosphorylase domain"/>
    <property type="match status" value="1"/>
</dbReference>
<comment type="caution">
    <text evidence="5">The sequence shown here is derived from an EMBL/GenBank/DDBJ whole genome shotgun (WGS) entry which is preliminary data.</text>
</comment>
<dbReference type="InterPro" id="IPR036673">
    <property type="entry name" value="Cyanovirin-N_sf"/>
</dbReference>
<dbReference type="InterPro" id="IPR011058">
    <property type="entry name" value="Cyanovirin-N"/>
</dbReference>
<feature type="domain" description="Heterokaryon incompatibility" evidence="3">
    <location>
        <begin position="943"/>
        <end position="1101"/>
    </location>
</feature>
<dbReference type="InterPro" id="IPR052895">
    <property type="entry name" value="HetReg/Transcr_Mod"/>
</dbReference>
<dbReference type="InterPro" id="IPR035994">
    <property type="entry name" value="Nucleoside_phosphorylase_sf"/>
</dbReference>
<gene>
    <name evidence="5" type="ORF">C2S_4752</name>
</gene>
<feature type="region of interest" description="Disordered" evidence="1">
    <location>
        <begin position="553"/>
        <end position="579"/>
    </location>
</feature>
<keyword evidence="2" id="KW-0732">Signal</keyword>
<dbReference type="Pfam" id="PF06985">
    <property type="entry name" value="HET"/>
    <property type="match status" value="1"/>
</dbReference>
<dbReference type="Proteomes" id="UP000760494">
    <property type="component" value="Unassembled WGS sequence"/>
</dbReference>
<dbReference type="GO" id="GO:0009116">
    <property type="term" value="P:nucleoside metabolic process"/>
    <property type="evidence" value="ECO:0007669"/>
    <property type="project" value="InterPro"/>
</dbReference>
<feature type="chain" id="PRO_5040321626" description="Heterokaryon incompatibility domain-containing protein" evidence="2">
    <location>
        <begin position="18"/>
        <end position="1691"/>
    </location>
</feature>
<evidence type="ECO:0000313" key="6">
    <source>
        <dbReference type="Proteomes" id="UP000760494"/>
    </source>
</evidence>
<evidence type="ECO:0000313" key="5">
    <source>
        <dbReference type="EMBL" id="VTT62237.1"/>
    </source>
</evidence>
<dbReference type="PANTHER" id="PTHR24148:SF64">
    <property type="entry name" value="HETEROKARYON INCOMPATIBILITY DOMAIN-CONTAINING PROTEIN"/>
    <property type="match status" value="1"/>
</dbReference>
<accession>A0A9Q9RFH0</accession>
<feature type="domain" description="Cyanovirin-N" evidence="4">
    <location>
        <begin position="21"/>
        <end position="104"/>
    </location>
</feature>
<evidence type="ECO:0000259" key="4">
    <source>
        <dbReference type="Pfam" id="PF08881"/>
    </source>
</evidence>
<evidence type="ECO:0000256" key="1">
    <source>
        <dbReference type="SAM" id="MobiDB-lite"/>
    </source>
</evidence>
<reference evidence="5" key="1">
    <citation type="submission" date="2019-05" db="EMBL/GenBank/DDBJ databases">
        <authorList>
            <person name="Piombo E."/>
        </authorList>
    </citation>
    <scope>NUCLEOTIDE SEQUENCE</scope>
    <source>
        <strain evidence="5">C2S</strain>
    </source>
</reference>
<protein>
    <recommendedName>
        <fullName evidence="7">Heterokaryon incompatibility domain-containing protein</fullName>
    </recommendedName>
</protein>
<dbReference type="InterPro" id="IPR010730">
    <property type="entry name" value="HET"/>
</dbReference>
<dbReference type="GO" id="GO:0003824">
    <property type="term" value="F:catalytic activity"/>
    <property type="evidence" value="ECO:0007669"/>
    <property type="project" value="InterPro"/>
</dbReference>
<evidence type="ECO:0000256" key="2">
    <source>
        <dbReference type="SAM" id="SignalP"/>
    </source>
</evidence>
<organism evidence="5 6">
    <name type="scientific">Fusarium fujikuroi</name>
    <name type="common">Bakanae and foot rot disease fungus</name>
    <name type="synonym">Gibberella fujikuroi</name>
    <dbReference type="NCBI Taxonomy" id="5127"/>
    <lineage>
        <taxon>Eukaryota</taxon>
        <taxon>Fungi</taxon>
        <taxon>Dikarya</taxon>
        <taxon>Ascomycota</taxon>
        <taxon>Pezizomycotina</taxon>
        <taxon>Sordariomycetes</taxon>
        <taxon>Hypocreomycetidae</taxon>
        <taxon>Hypocreales</taxon>
        <taxon>Nectriaceae</taxon>
        <taxon>Fusarium</taxon>
        <taxon>Fusarium fujikuroi species complex</taxon>
    </lineage>
</organism>
<dbReference type="SUPFAM" id="SSF51322">
    <property type="entry name" value="Cyanovirin-N"/>
    <property type="match status" value="1"/>
</dbReference>
<evidence type="ECO:0008006" key="7">
    <source>
        <dbReference type="Google" id="ProtNLM"/>
    </source>
</evidence>